<sequence>MTIDSRLPRPGLSKKLTFGSLAWTRARDSTPVARLALFDHYGVGYGWNHQRKHLPDKSFTRIEGRHAPNERNC</sequence>
<dbReference type="AlphaFoldDB" id="A0AAW9QRK0"/>
<dbReference type="EMBL" id="JBAFSM010000109">
    <property type="protein sequence ID" value="MEG3440430.1"/>
    <property type="molecule type" value="Genomic_DNA"/>
</dbReference>
<gene>
    <name evidence="1" type="ORF">V0288_25140</name>
</gene>
<protein>
    <submittedName>
        <fullName evidence="1">Uncharacterized protein</fullName>
    </submittedName>
</protein>
<evidence type="ECO:0000313" key="1">
    <source>
        <dbReference type="EMBL" id="MEG3440430.1"/>
    </source>
</evidence>
<reference evidence="1 2" key="1">
    <citation type="submission" date="2024-01" db="EMBL/GenBank/DDBJ databases">
        <title>Genomic insights into the taxonomy and metabolism of the cyanobacterium Pannus brasiliensis CCIBt3594.</title>
        <authorList>
            <person name="Machado M."/>
            <person name="Botero N.B."/>
            <person name="Andreote A.P.D."/>
            <person name="Feitosa A.M.T."/>
            <person name="Popin R."/>
            <person name="Sivonen K."/>
            <person name="Fiore M.F."/>
        </authorList>
    </citation>
    <scope>NUCLEOTIDE SEQUENCE [LARGE SCALE GENOMIC DNA]</scope>
    <source>
        <strain evidence="1 2">CCIBt3594</strain>
    </source>
</reference>
<proteinExistence type="predicted"/>
<dbReference type="RefSeq" id="WP_332867900.1">
    <property type="nucleotide sequence ID" value="NZ_JBAFSM010000109.1"/>
</dbReference>
<evidence type="ECO:0000313" key="2">
    <source>
        <dbReference type="Proteomes" id="UP001328733"/>
    </source>
</evidence>
<accession>A0AAW9QRK0</accession>
<dbReference type="Proteomes" id="UP001328733">
    <property type="component" value="Unassembled WGS sequence"/>
</dbReference>
<organism evidence="1 2">
    <name type="scientific">Pannus brasiliensis CCIBt3594</name>
    <dbReference type="NCBI Taxonomy" id="1427578"/>
    <lineage>
        <taxon>Bacteria</taxon>
        <taxon>Bacillati</taxon>
        <taxon>Cyanobacteriota</taxon>
        <taxon>Cyanophyceae</taxon>
        <taxon>Oscillatoriophycideae</taxon>
        <taxon>Chroococcales</taxon>
        <taxon>Microcystaceae</taxon>
        <taxon>Pannus</taxon>
    </lineage>
</organism>
<name>A0AAW9QRK0_9CHRO</name>
<comment type="caution">
    <text evidence="1">The sequence shown here is derived from an EMBL/GenBank/DDBJ whole genome shotgun (WGS) entry which is preliminary data.</text>
</comment>
<keyword evidence="2" id="KW-1185">Reference proteome</keyword>